<keyword evidence="14" id="KW-1185">Reference proteome</keyword>
<dbReference type="GO" id="GO:0003713">
    <property type="term" value="F:transcription coactivator activity"/>
    <property type="evidence" value="ECO:0007669"/>
    <property type="project" value="TreeGrafter"/>
</dbReference>
<organism evidence="13 14">
    <name type="scientific">Diversispora eburnea</name>
    <dbReference type="NCBI Taxonomy" id="1213867"/>
    <lineage>
        <taxon>Eukaryota</taxon>
        <taxon>Fungi</taxon>
        <taxon>Fungi incertae sedis</taxon>
        <taxon>Mucoromycota</taxon>
        <taxon>Glomeromycotina</taxon>
        <taxon>Glomeromycetes</taxon>
        <taxon>Diversisporales</taxon>
        <taxon>Diversisporaceae</taxon>
        <taxon>Diversispora</taxon>
    </lineage>
</organism>
<dbReference type="GO" id="GO:0016592">
    <property type="term" value="C:mediator complex"/>
    <property type="evidence" value="ECO:0007669"/>
    <property type="project" value="InterPro"/>
</dbReference>
<evidence type="ECO:0000313" key="13">
    <source>
        <dbReference type="EMBL" id="CAG8500587.1"/>
    </source>
</evidence>
<evidence type="ECO:0000256" key="3">
    <source>
        <dbReference type="ARBA" id="ARBA00019618"/>
    </source>
</evidence>
<keyword evidence="5 10" id="KW-0805">Transcription regulation</keyword>
<evidence type="ECO:0000256" key="1">
    <source>
        <dbReference type="ARBA" id="ARBA00004123"/>
    </source>
</evidence>
<comment type="caution">
    <text evidence="13">The sequence shown here is derived from an EMBL/GenBank/DDBJ whole genome shotgun (WGS) entry which is preliminary data.</text>
</comment>
<dbReference type="InterPro" id="IPR051139">
    <property type="entry name" value="Mediator_complx_sub13"/>
</dbReference>
<comment type="similarity">
    <text evidence="2 10">Belongs to the Mediator complex subunit 13 family.</text>
</comment>
<gene>
    <name evidence="13" type="ORF">DEBURN_LOCUS4655</name>
</gene>
<keyword evidence="6 10" id="KW-0010">Activator</keyword>
<dbReference type="AlphaFoldDB" id="A0A9N9EZS7"/>
<evidence type="ECO:0000256" key="9">
    <source>
        <dbReference type="ARBA" id="ARBA00032008"/>
    </source>
</evidence>
<dbReference type="EMBL" id="CAJVPK010000368">
    <property type="protein sequence ID" value="CAG8500587.1"/>
    <property type="molecule type" value="Genomic_DNA"/>
</dbReference>
<accession>A0A9N9EZS7</accession>
<evidence type="ECO:0000256" key="5">
    <source>
        <dbReference type="ARBA" id="ARBA00023015"/>
    </source>
</evidence>
<name>A0A9N9EZS7_9GLOM</name>
<proteinExistence type="inferred from homology"/>
<dbReference type="PANTHER" id="PTHR48249:SF3">
    <property type="entry name" value="MEDIATOR OF RNA POLYMERASE II TRANSCRIPTION SUBUNIT 13"/>
    <property type="match status" value="1"/>
</dbReference>
<comment type="function">
    <text evidence="10">Component of the SRB8-11 complex. The SRB8-11 complex is a regulatory module of the Mediator complex which is itself involved in regulation of basal and activated RNA polymerase II-dependent transcription. The SRB8-11 complex may be involved in the transcriptional repression of a subset of genes regulated by Mediator. It may inhibit the association of the Mediator complex with RNA polymerase II to form the holoenzyme complex.</text>
</comment>
<reference evidence="13" key="1">
    <citation type="submission" date="2021-06" db="EMBL/GenBank/DDBJ databases">
        <authorList>
            <person name="Kallberg Y."/>
            <person name="Tangrot J."/>
            <person name="Rosling A."/>
        </authorList>
    </citation>
    <scope>NUCLEOTIDE SEQUENCE</scope>
    <source>
        <strain evidence="13">AZ414A</strain>
    </source>
</reference>
<evidence type="ECO:0000259" key="12">
    <source>
        <dbReference type="Pfam" id="PF06333"/>
    </source>
</evidence>
<evidence type="ECO:0000256" key="8">
    <source>
        <dbReference type="ARBA" id="ARBA00023242"/>
    </source>
</evidence>
<keyword evidence="8 10" id="KW-0539">Nucleus</keyword>
<dbReference type="GO" id="GO:0045944">
    <property type="term" value="P:positive regulation of transcription by RNA polymerase II"/>
    <property type="evidence" value="ECO:0007669"/>
    <property type="project" value="TreeGrafter"/>
</dbReference>
<dbReference type="OrthoDB" id="103819at2759"/>
<comment type="subcellular location">
    <subcellularLocation>
        <location evidence="1 10">Nucleus</location>
    </subcellularLocation>
</comment>
<keyword evidence="7 10" id="KW-0804">Transcription</keyword>
<evidence type="ECO:0000313" key="14">
    <source>
        <dbReference type="Proteomes" id="UP000789706"/>
    </source>
</evidence>
<evidence type="ECO:0000256" key="7">
    <source>
        <dbReference type="ARBA" id="ARBA00023163"/>
    </source>
</evidence>
<dbReference type="Pfam" id="PF06333">
    <property type="entry name" value="Med13_C"/>
    <property type="match status" value="1"/>
</dbReference>
<evidence type="ECO:0000256" key="2">
    <source>
        <dbReference type="ARBA" id="ARBA00009354"/>
    </source>
</evidence>
<dbReference type="InterPro" id="IPR009401">
    <property type="entry name" value="Med13_C"/>
</dbReference>
<feature type="domain" description="Mediator complex subunit Med13 C-terminal" evidence="12">
    <location>
        <begin position="900"/>
        <end position="1040"/>
    </location>
</feature>
<feature type="region of interest" description="Disordered" evidence="11">
    <location>
        <begin position="497"/>
        <end position="524"/>
    </location>
</feature>
<dbReference type="Proteomes" id="UP000789706">
    <property type="component" value="Unassembled WGS sequence"/>
</dbReference>
<evidence type="ECO:0000256" key="6">
    <source>
        <dbReference type="ARBA" id="ARBA00023159"/>
    </source>
</evidence>
<protein>
    <recommendedName>
        <fullName evidence="3 10">Mediator of RNA polymerase II transcription subunit 13</fullName>
    </recommendedName>
    <alternativeName>
        <fullName evidence="9 10">Mediator complex subunit 13</fullName>
    </alternativeName>
</protein>
<feature type="region of interest" description="Disordered" evidence="11">
    <location>
        <begin position="291"/>
        <end position="328"/>
    </location>
</feature>
<keyword evidence="4 10" id="KW-0678">Repressor</keyword>
<sequence length="1148" mass="129948">MESLSTLKTSPIQIATTNVLTLANIGSVCWRKYTYTCPAEKLRSLITSASPDSNSSTMDDSIASLTKKGVIPLGDWHVFSSSMQKVYESLLCCKYNVHLAATNLIVQPIVKYKSLRQLEQSDLETPENTQAVLAPSGLRANLLSIKNYNEEDVSTILNEFKSLFNINVTTKPGAENSYLPPLVQVSITKDGITKEFPYPSQCVYIITEGNMSNQHGIHDLGMGPILWEKLGDTKNLQTTNDKPDDVNWWQCIDPLHEVKSILSQKNFHDVNVSSPTGLEVTMTPNTPGMINVHSSASSPGRPMTRSKKKPVGDTKAYPSPPDAIQPISTELIMPPPTSEDMPNSNDEMININPDFELQDYDLDIFDPLEEAVTDDDFKSFDINEPFIQAQTSLNYLTPAPEASASTIIREPTEVQSVNPSKETKNRVNVICVQVEKTNQLIPVDYMPLKFINNVDETKYLPGGKFYQLHNRKKRKRISYGPDLISFKKPKNAWISMSNKNKRDNSDNEYETGSEATCSTCSDSDSDSSDFETVKAAANIYIRNSRNLEFINAGRLTLIIDLHGLHNKRQLRSVNEYESRELITETTRFSLREQAVLGLYPSGVGVNGEGESTYEFLETHRSLVENLSGELSTASALPFEIDKAIYDFKNALVDISDRLPKQENHAKLKVNGPLTVQDYCNLNGEPTEEEEVEEVKVHNFQEFSTPDIIASAEDYLIETPPQIIKYWDTHNLTPYDGAKNVIYFVLYLESEPHHLRKQVEFFIDELRVQYDHFCSLGTHEPAPAPSPTFNVVRGLVPIQLSKLNHAATLNESELDYQIRQFSSICEKFGKLLVNIVSHFAKLRTSFKDSLRNRNLNPKVLDFIFPQVIPIDHIIRYSGKSFKRKSLIKELAFTVYTKSRNYQSPFILPKPSVVSVEFKLTKRPPPLKEIITYDTVLQMAYGYSFDQRLLIIVWVDMQGHHIGSDILHTSTKSQVVPKADLFKKAWNRTVEFRHKTIEEYRRIIVTKVGIMSKEEKESWLQITEGKVSLLSVDIESNFSIDPIIEVRSPKLKICGMVLNKPIPLKEYLPMATGYLLESDINEIVSNAIQVDLIHYPQKDENYTSAISTLWDILKQFNTLTYMEVTPIRACLPYHVVSIERLARAFVGSPT</sequence>
<evidence type="ECO:0000256" key="10">
    <source>
        <dbReference type="RuleBase" id="RU364134"/>
    </source>
</evidence>
<comment type="subunit">
    <text evidence="10">Component of the SRB8-11 complex, which itself associates with the Mediator complex.</text>
</comment>
<dbReference type="PANTHER" id="PTHR48249">
    <property type="entry name" value="MEDIATOR OF RNA POLYMERASE II TRANSCRIPTION SUBUNIT 13"/>
    <property type="match status" value="1"/>
</dbReference>
<evidence type="ECO:0000256" key="4">
    <source>
        <dbReference type="ARBA" id="ARBA00022491"/>
    </source>
</evidence>
<evidence type="ECO:0000256" key="11">
    <source>
        <dbReference type="SAM" id="MobiDB-lite"/>
    </source>
</evidence>